<keyword evidence="4" id="KW-0479">Metal-binding</keyword>
<dbReference type="CDD" id="cd08973">
    <property type="entry name" value="BaFpgNei_N_1"/>
    <property type="match status" value="1"/>
</dbReference>
<gene>
    <name evidence="17" type="ORF">EDE15_1551</name>
</gene>
<dbReference type="GO" id="GO:0006284">
    <property type="term" value="P:base-excision repair"/>
    <property type="evidence" value="ECO:0007669"/>
    <property type="project" value="InterPro"/>
</dbReference>
<dbReference type="RefSeq" id="WP_260472731.1">
    <property type="nucleotide sequence ID" value="NZ_RSDW01000001.1"/>
</dbReference>
<comment type="caution">
    <text evidence="17">The sequence shown here is derived from an EMBL/GenBank/DDBJ whole genome shotgun (WGS) entry which is preliminary data.</text>
</comment>
<dbReference type="Pfam" id="PF01149">
    <property type="entry name" value="Fapy_DNA_glyco"/>
    <property type="match status" value="1"/>
</dbReference>
<evidence type="ECO:0000256" key="1">
    <source>
        <dbReference type="ARBA" id="ARBA00001668"/>
    </source>
</evidence>
<accession>A0A3R9Q8V5</accession>
<dbReference type="PROSITE" id="PS51066">
    <property type="entry name" value="ZF_FPG_2"/>
    <property type="match status" value="1"/>
</dbReference>
<keyword evidence="12" id="KW-0511">Multifunctional enzyme</keyword>
<dbReference type="GO" id="GO:0016829">
    <property type="term" value="F:lyase activity"/>
    <property type="evidence" value="ECO:0007669"/>
    <property type="project" value="UniProtKB-KW"/>
</dbReference>
<dbReference type="InterPro" id="IPR010979">
    <property type="entry name" value="Ribosomal_uS13-like_H2TH"/>
</dbReference>
<dbReference type="PROSITE" id="PS51068">
    <property type="entry name" value="FPG_CAT"/>
    <property type="match status" value="1"/>
</dbReference>
<evidence type="ECO:0000313" key="18">
    <source>
        <dbReference type="Proteomes" id="UP000269669"/>
    </source>
</evidence>
<dbReference type="AlphaFoldDB" id="A0A3R9Q8V5"/>
<dbReference type="InterPro" id="IPR035937">
    <property type="entry name" value="FPG_N"/>
</dbReference>
<keyword evidence="13" id="KW-0326">Glycosidase</keyword>
<dbReference type="Proteomes" id="UP000269669">
    <property type="component" value="Unassembled WGS sequence"/>
</dbReference>
<evidence type="ECO:0000259" key="15">
    <source>
        <dbReference type="PROSITE" id="PS51066"/>
    </source>
</evidence>
<keyword evidence="5" id="KW-0227">DNA damage</keyword>
<dbReference type="GO" id="GO:0008270">
    <property type="term" value="F:zinc ion binding"/>
    <property type="evidence" value="ECO:0007669"/>
    <property type="project" value="UniProtKB-KW"/>
</dbReference>
<dbReference type="InterPro" id="IPR012319">
    <property type="entry name" value="FPG_cat"/>
</dbReference>
<dbReference type="PANTHER" id="PTHR22993:SF9">
    <property type="entry name" value="FORMAMIDOPYRIMIDINE-DNA GLYCOSYLASE"/>
    <property type="match status" value="1"/>
</dbReference>
<dbReference type="Gene3D" id="3.20.190.10">
    <property type="entry name" value="MutM-like, N-terminal"/>
    <property type="match status" value="1"/>
</dbReference>
<evidence type="ECO:0000256" key="12">
    <source>
        <dbReference type="ARBA" id="ARBA00023268"/>
    </source>
</evidence>
<sequence>MGYAVRLVNEANHMPELPDITAYLSALESRIVGQPLTHIRIASPFLLRTVQPLIEEIETHTVRSLHRIGKRIALEFDNGLWLVLHLMIAGRLHWRPLGAKLGGRNNLAAFDFPNGSLVLTEAGSKRRASLHLFPNEAATKVIDPGGIDVFAATFDDFRAALTAENRTLKRALTDPRILSGIGNAYSDEILHAAKLSPILQTHKLTPTQWQSLYAATRDTLQLWIDRLNAEATQSFPEKVTAFRPDMAVHGRFGQPCPTCGKPIQRIRYADNETNYCAQCQTSGKVLADRSLSRLLGADWPRTLDELEALKRR</sequence>
<dbReference type="InterPro" id="IPR010663">
    <property type="entry name" value="Znf_FPG/IleRS"/>
</dbReference>
<evidence type="ECO:0000313" key="17">
    <source>
        <dbReference type="EMBL" id="RSL16042.1"/>
    </source>
</evidence>
<dbReference type="Gene3D" id="1.10.8.50">
    <property type="match status" value="1"/>
</dbReference>
<keyword evidence="10" id="KW-0234">DNA repair</keyword>
<dbReference type="InterPro" id="IPR000214">
    <property type="entry name" value="Znf_DNA_glyclase/AP_lyase"/>
</dbReference>
<evidence type="ECO:0000256" key="6">
    <source>
        <dbReference type="ARBA" id="ARBA00022771"/>
    </source>
</evidence>
<dbReference type="PANTHER" id="PTHR22993">
    <property type="entry name" value="FORMAMIDOPYRIMIDINE-DNA GLYCOSYLASE"/>
    <property type="match status" value="1"/>
</dbReference>
<dbReference type="EMBL" id="RSDW01000001">
    <property type="protein sequence ID" value="RSL16042.1"/>
    <property type="molecule type" value="Genomic_DNA"/>
</dbReference>
<keyword evidence="8" id="KW-0862">Zinc</keyword>
<dbReference type="InterPro" id="IPR015886">
    <property type="entry name" value="H2TH_FPG"/>
</dbReference>
<dbReference type="SUPFAM" id="SSF81624">
    <property type="entry name" value="N-terminal domain of MutM-like DNA repair proteins"/>
    <property type="match status" value="1"/>
</dbReference>
<evidence type="ECO:0000256" key="9">
    <source>
        <dbReference type="ARBA" id="ARBA00023125"/>
    </source>
</evidence>
<keyword evidence="18" id="KW-1185">Reference proteome</keyword>
<keyword evidence="9" id="KW-0238">DNA-binding</keyword>
<dbReference type="GO" id="GO:0003684">
    <property type="term" value="F:damaged DNA binding"/>
    <property type="evidence" value="ECO:0007669"/>
    <property type="project" value="InterPro"/>
</dbReference>
<dbReference type="SMART" id="SM00898">
    <property type="entry name" value="Fapy_DNA_glyco"/>
    <property type="match status" value="1"/>
</dbReference>
<dbReference type="Pfam" id="PF06831">
    <property type="entry name" value="H2TH"/>
    <property type="match status" value="1"/>
</dbReference>
<evidence type="ECO:0000256" key="11">
    <source>
        <dbReference type="ARBA" id="ARBA00023239"/>
    </source>
</evidence>
<keyword evidence="11" id="KW-0456">Lyase</keyword>
<feature type="domain" description="FPG-type" evidence="15">
    <location>
        <begin position="247"/>
        <end position="281"/>
    </location>
</feature>
<dbReference type="SUPFAM" id="SSF57716">
    <property type="entry name" value="Glucocorticoid receptor-like (DNA-binding domain)"/>
    <property type="match status" value="1"/>
</dbReference>
<dbReference type="SUPFAM" id="SSF46946">
    <property type="entry name" value="S13-like H2TH domain"/>
    <property type="match status" value="1"/>
</dbReference>
<evidence type="ECO:0000259" key="16">
    <source>
        <dbReference type="PROSITE" id="PS51068"/>
    </source>
</evidence>
<evidence type="ECO:0000256" key="7">
    <source>
        <dbReference type="ARBA" id="ARBA00022801"/>
    </source>
</evidence>
<comment type="similarity">
    <text evidence="3">Belongs to the FPG family.</text>
</comment>
<evidence type="ECO:0000256" key="10">
    <source>
        <dbReference type="ARBA" id="ARBA00023204"/>
    </source>
</evidence>
<dbReference type="Pfam" id="PF06827">
    <property type="entry name" value="zf-FPG_IleRS"/>
    <property type="match status" value="1"/>
</dbReference>
<comment type="cofactor">
    <cofactor evidence="2">
        <name>Zn(2+)</name>
        <dbReference type="ChEBI" id="CHEBI:29105"/>
    </cofactor>
</comment>
<dbReference type="SMART" id="SM01232">
    <property type="entry name" value="H2TH"/>
    <property type="match status" value="1"/>
</dbReference>
<evidence type="ECO:0000256" key="14">
    <source>
        <dbReference type="PROSITE-ProRule" id="PRU00391"/>
    </source>
</evidence>
<proteinExistence type="inferred from homology"/>
<keyword evidence="7" id="KW-0378">Hydrolase</keyword>
<protein>
    <submittedName>
        <fullName evidence="17">Formamidopyrimidine-DNA glycosylase</fullName>
    </submittedName>
</protein>
<keyword evidence="6 14" id="KW-0863">Zinc-finger</keyword>
<evidence type="ECO:0000256" key="2">
    <source>
        <dbReference type="ARBA" id="ARBA00001947"/>
    </source>
</evidence>
<organism evidence="17 18">
    <name type="scientific">Edaphobacter aggregans</name>
    <dbReference type="NCBI Taxonomy" id="570835"/>
    <lineage>
        <taxon>Bacteria</taxon>
        <taxon>Pseudomonadati</taxon>
        <taxon>Acidobacteriota</taxon>
        <taxon>Terriglobia</taxon>
        <taxon>Terriglobales</taxon>
        <taxon>Acidobacteriaceae</taxon>
        <taxon>Edaphobacter</taxon>
    </lineage>
</organism>
<comment type="catalytic activity">
    <reaction evidence="1">
        <text>Hydrolysis of DNA containing ring-opened 7-methylguanine residues, releasing 2,6-diamino-4-hydroxy-5-(N-methyl)formamidopyrimidine.</text>
        <dbReference type="EC" id="3.2.2.23"/>
    </reaction>
</comment>
<reference evidence="17 18" key="1">
    <citation type="submission" date="2018-12" db="EMBL/GenBank/DDBJ databases">
        <title>Sequencing of bacterial isolates from soil warming experiment in Harvard Forest, Massachusetts, USA.</title>
        <authorList>
            <person name="Deangelis K."/>
        </authorList>
    </citation>
    <scope>NUCLEOTIDE SEQUENCE [LARGE SCALE GENOMIC DNA]</scope>
    <source>
        <strain evidence="17 18">EB153</strain>
    </source>
</reference>
<feature type="domain" description="Formamidopyrimidine-DNA glycosylase catalytic" evidence="16">
    <location>
        <begin position="15"/>
        <end position="111"/>
    </location>
</feature>
<evidence type="ECO:0000256" key="4">
    <source>
        <dbReference type="ARBA" id="ARBA00022723"/>
    </source>
</evidence>
<evidence type="ECO:0000256" key="3">
    <source>
        <dbReference type="ARBA" id="ARBA00009409"/>
    </source>
</evidence>
<dbReference type="GO" id="GO:0003906">
    <property type="term" value="F:DNA-(apurinic or apyrimidinic site) endonuclease activity"/>
    <property type="evidence" value="ECO:0007669"/>
    <property type="project" value="InterPro"/>
</dbReference>
<name>A0A3R9Q8V5_9BACT</name>
<evidence type="ECO:0000256" key="8">
    <source>
        <dbReference type="ARBA" id="ARBA00022833"/>
    </source>
</evidence>
<evidence type="ECO:0000256" key="13">
    <source>
        <dbReference type="ARBA" id="ARBA00023295"/>
    </source>
</evidence>
<dbReference type="GO" id="GO:0034039">
    <property type="term" value="F:8-oxo-7,8-dihydroguanine DNA N-glycosylase activity"/>
    <property type="evidence" value="ECO:0007669"/>
    <property type="project" value="TreeGrafter"/>
</dbReference>
<evidence type="ECO:0000256" key="5">
    <source>
        <dbReference type="ARBA" id="ARBA00022763"/>
    </source>
</evidence>